<evidence type="ECO:0000313" key="2">
    <source>
        <dbReference type="EMBL" id="ADU31433.1"/>
    </source>
</evidence>
<dbReference type="HOGENOM" id="CLU_1977147_0_0_9"/>
<gene>
    <name evidence="2" type="ordered locus">Bcell_3191</name>
</gene>
<feature type="transmembrane region" description="Helical" evidence="1">
    <location>
        <begin position="6"/>
        <end position="26"/>
    </location>
</feature>
<keyword evidence="1" id="KW-1133">Transmembrane helix</keyword>
<name>E6U0I8_EVAC2</name>
<protein>
    <recommendedName>
        <fullName evidence="4">Sigma-w pathway protein ysdB</fullName>
    </recommendedName>
</protein>
<evidence type="ECO:0008006" key="4">
    <source>
        <dbReference type="Google" id="ProtNLM"/>
    </source>
</evidence>
<proteinExistence type="predicted"/>
<dbReference type="AlphaFoldDB" id="E6U0I8"/>
<dbReference type="EMBL" id="CP002394">
    <property type="protein sequence ID" value="ADU31433.1"/>
    <property type="molecule type" value="Genomic_DNA"/>
</dbReference>
<accession>E6U0I8</accession>
<organism evidence="2 3">
    <name type="scientific">Evansella cellulosilytica (strain ATCC 21833 / DSM 2522 / FERM P-1141 / JCM 9156 / N-4)</name>
    <name type="common">Bacillus cellulosilyticus</name>
    <dbReference type="NCBI Taxonomy" id="649639"/>
    <lineage>
        <taxon>Bacteria</taxon>
        <taxon>Bacillati</taxon>
        <taxon>Bacillota</taxon>
        <taxon>Bacilli</taxon>
        <taxon>Bacillales</taxon>
        <taxon>Bacillaceae</taxon>
        <taxon>Evansella</taxon>
    </lineage>
</organism>
<keyword evidence="1" id="KW-0472">Membrane</keyword>
<sequence length="129" mass="15172">MTVILFRLFLLTAIVIIIYSVIKYFLDPRRKLEAAHNQGGFYLLDDPENVRKNLLFTYRNVMFEGEKFLGATDDSFEVTSIIISTEDTDELKGLSKKDFHFIEKEILIHYPKAEIDWRSPIKQLVKRNN</sequence>
<evidence type="ECO:0000256" key="1">
    <source>
        <dbReference type="SAM" id="Phobius"/>
    </source>
</evidence>
<reference evidence="2 3" key="1">
    <citation type="submission" date="2010-12" db="EMBL/GenBank/DDBJ databases">
        <title>Complete sequence of Bacillus cellulosilyticus DSM 2522.</title>
        <authorList>
            <consortium name="US DOE Joint Genome Institute"/>
            <person name="Lucas S."/>
            <person name="Copeland A."/>
            <person name="Lapidus A."/>
            <person name="Cheng J.-F."/>
            <person name="Bruce D."/>
            <person name="Goodwin L."/>
            <person name="Pitluck S."/>
            <person name="Chertkov O."/>
            <person name="Detter J.C."/>
            <person name="Han C."/>
            <person name="Tapia R."/>
            <person name="Land M."/>
            <person name="Hauser L."/>
            <person name="Jeffries C."/>
            <person name="Kyrpides N."/>
            <person name="Ivanova N."/>
            <person name="Mikhailova N."/>
            <person name="Brumm P."/>
            <person name="Mead D."/>
            <person name="Woyke T."/>
        </authorList>
    </citation>
    <scope>NUCLEOTIDE SEQUENCE [LARGE SCALE GENOMIC DNA]</scope>
    <source>
        <strain evidence="3">ATCC 21833 / DSM 2522 / FERM P-1141 / JCM 9156 / N-4</strain>
    </source>
</reference>
<evidence type="ECO:0000313" key="3">
    <source>
        <dbReference type="Proteomes" id="UP000001401"/>
    </source>
</evidence>
<dbReference type="OrthoDB" id="2735026at2"/>
<dbReference type="RefSeq" id="WP_013489764.1">
    <property type="nucleotide sequence ID" value="NC_014829.1"/>
</dbReference>
<dbReference type="eggNOG" id="ENOG5030CKE">
    <property type="taxonomic scope" value="Bacteria"/>
</dbReference>
<keyword evidence="3" id="KW-1185">Reference proteome</keyword>
<dbReference type="KEGG" id="bco:Bcell_3191"/>
<dbReference type="STRING" id="649639.Bcell_3191"/>
<keyword evidence="1" id="KW-0812">Transmembrane</keyword>
<dbReference type="Proteomes" id="UP000001401">
    <property type="component" value="Chromosome"/>
</dbReference>